<evidence type="ECO:0000259" key="1">
    <source>
        <dbReference type="PROSITE" id="PS51352"/>
    </source>
</evidence>
<organism evidence="2">
    <name type="scientific">hydrothermal vent metagenome</name>
    <dbReference type="NCBI Taxonomy" id="652676"/>
    <lineage>
        <taxon>unclassified sequences</taxon>
        <taxon>metagenomes</taxon>
        <taxon>ecological metagenomes</taxon>
    </lineage>
</organism>
<dbReference type="PANTHER" id="PTHR42852">
    <property type="entry name" value="THIOL:DISULFIDE INTERCHANGE PROTEIN DSBE"/>
    <property type="match status" value="1"/>
</dbReference>
<dbReference type="AlphaFoldDB" id="A0A1W1BAZ2"/>
<accession>A0A1W1BAZ2</accession>
<protein>
    <submittedName>
        <fullName evidence="2">Thioredoxin</fullName>
    </submittedName>
</protein>
<dbReference type="SUPFAM" id="SSF52833">
    <property type="entry name" value="Thioredoxin-like"/>
    <property type="match status" value="1"/>
</dbReference>
<evidence type="ECO:0000313" key="2">
    <source>
        <dbReference type="EMBL" id="SFV50629.1"/>
    </source>
</evidence>
<dbReference type="InterPro" id="IPR036249">
    <property type="entry name" value="Thioredoxin-like_sf"/>
</dbReference>
<dbReference type="Gene3D" id="3.40.30.10">
    <property type="entry name" value="Glutaredoxin"/>
    <property type="match status" value="1"/>
</dbReference>
<feature type="domain" description="Thioredoxin" evidence="1">
    <location>
        <begin position="19"/>
        <end position="172"/>
    </location>
</feature>
<proteinExistence type="predicted"/>
<dbReference type="GO" id="GO:0016491">
    <property type="term" value="F:oxidoreductase activity"/>
    <property type="evidence" value="ECO:0007669"/>
    <property type="project" value="InterPro"/>
</dbReference>
<gene>
    <name evidence="2" type="ORF">MNB_SV-6-1818</name>
</gene>
<dbReference type="Pfam" id="PF00578">
    <property type="entry name" value="AhpC-TSA"/>
    <property type="match status" value="1"/>
</dbReference>
<sequence length="173" mass="19965">MTTLQRSIFFTILLMITTVYSSGSDTKYSLTTTDGKDIHINGTKDAFIFDEYRGKVIFLEMFGHRCRPCLKMVDRYKKLKDKYKDKIAIVAIEVQGLNDAQLKSFTEKKGINYTTISSEKADSFIEYIRSRTDWKQLIPFLIILDKKGKPQFTHVGVLPDKFLDNATKELLSK</sequence>
<dbReference type="InterPro" id="IPR013766">
    <property type="entry name" value="Thioredoxin_domain"/>
</dbReference>
<dbReference type="PROSITE" id="PS51352">
    <property type="entry name" value="THIOREDOXIN_2"/>
    <property type="match status" value="1"/>
</dbReference>
<dbReference type="GO" id="GO:0016209">
    <property type="term" value="F:antioxidant activity"/>
    <property type="evidence" value="ECO:0007669"/>
    <property type="project" value="InterPro"/>
</dbReference>
<dbReference type="EMBL" id="FPHC01000013">
    <property type="protein sequence ID" value="SFV50629.1"/>
    <property type="molecule type" value="Genomic_DNA"/>
</dbReference>
<dbReference type="InterPro" id="IPR050553">
    <property type="entry name" value="Thioredoxin_ResA/DsbE_sf"/>
</dbReference>
<dbReference type="InterPro" id="IPR000866">
    <property type="entry name" value="AhpC/TSA"/>
</dbReference>
<name>A0A1W1BAZ2_9ZZZZ</name>
<reference evidence="2" key="1">
    <citation type="submission" date="2016-10" db="EMBL/GenBank/DDBJ databases">
        <authorList>
            <person name="de Groot N.N."/>
        </authorList>
    </citation>
    <scope>NUCLEOTIDE SEQUENCE</scope>
</reference>
<dbReference type="PANTHER" id="PTHR42852:SF17">
    <property type="entry name" value="THIOREDOXIN-LIKE PROTEIN HI_1115"/>
    <property type="match status" value="1"/>
</dbReference>